<dbReference type="GO" id="GO:0006412">
    <property type="term" value="P:translation"/>
    <property type="evidence" value="ECO:0007669"/>
    <property type="project" value="InterPro"/>
</dbReference>
<dbReference type="InterPro" id="IPR005823">
    <property type="entry name" value="Ribosomal_uL13_bac-type"/>
</dbReference>
<dbReference type="HAMAP" id="MF_01366">
    <property type="entry name" value="Ribosomal_uL13"/>
    <property type="match status" value="1"/>
</dbReference>
<keyword evidence="6" id="KW-1185">Reference proteome</keyword>
<reference evidence="5 6" key="1">
    <citation type="submission" date="2014-11" db="EMBL/GenBank/DDBJ databases">
        <authorList>
            <person name="Zhu J."/>
            <person name="Qi W."/>
            <person name="Song R."/>
        </authorList>
    </citation>
    <scope>NUCLEOTIDE SEQUENCE [LARGE SCALE GENOMIC DNA]</scope>
</reference>
<dbReference type="PANTHER" id="PTHR11545">
    <property type="entry name" value="RIBOSOMAL PROTEIN L13"/>
    <property type="match status" value="1"/>
</dbReference>
<keyword evidence="2 4" id="KW-0689">Ribosomal protein</keyword>
<evidence type="ECO:0000313" key="6">
    <source>
        <dbReference type="Proteomes" id="UP000041254"/>
    </source>
</evidence>
<dbReference type="GO" id="GO:0005762">
    <property type="term" value="C:mitochondrial large ribosomal subunit"/>
    <property type="evidence" value="ECO:0007669"/>
    <property type="project" value="TreeGrafter"/>
</dbReference>
<dbReference type="Proteomes" id="UP000041254">
    <property type="component" value="Unassembled WGS sequence"/>
</dbReference>
<evidence type="ECO:0000256" key="3">
    <source>
        <dbReference type="ARBA" id="ARBA00023274"/>
    </source>
</evidence>
<evidence type="ECO:0000256" key="1">
    <source>
        <dbReference type="ARBA" id="ARBA00006227"/>
    </source>
</evidence>
<dbReference type="GO" id="GO:0003729">
    <property type="term" value="F:mRNA binding"/>
    <property type="evidence" value="ECO:0007669"/>
    <property type="project" value="TreeGrafter"/>
</dbReference>
<dbReference type="InParanoid" id="A0A0G4ERZ0"/>
<gene>
    <name evidence="5" type="ORF">Vbra_12899</name>
</gene>
<dbReference type="PhylomeDB" id="A0A0G4ERZ0"/>
<sequence>MAHLSRAHHAPFLFNRWAKYAPSSYHFKEINPFAKVQWTSQPYKDHNMPTIAPDAKPHVSLKTVTYMDDDRGIWHVIDAAGKTVGSVAMRVAKLLMGKHKVDYNPNIITGDSVIVVNAIHVTLRGHMWDTKAYKFNRRTHSRGPKIMTAKTMMYRNPSMVLNFAVKRMLPCNGLRNVRYKKLYVYPGAIHPHWGIPQVIVPRGKAKDPPVPPFTIHRALPAHDHTQDAAAPAAVAAQAS</sequence>
<dbReference type="FunCoup" id="A0A0G4ERZ0">
    <property type="interactions" value="315"/>
</dbReference>
<comment type="similarity">
    <text evidence="1 4">Belongs to the universal ribosomal protein uL13 family.</text>
</comment>
<evidence type="ECO:0000313" key="5">
    <source>
        <dbReference type="EMBL" id="CEM00630.1"/>
    </source>
</evidence>
<evidence type="ECO:0000256" key="2">
    <source>
        <dbReference type="ARBA" id="ARBA00022980"/>
    </source>
</evidence>
<evidence type="ECO:0000256" key="4">
    <source>
        <dbReference type="RuleBase" id="RU003877"/>
    </source>
</evidence>
<dbReference type="InterPro" id="IPR005822">
    <property type="entry name" value="Ribosomal_uL13"/>
</dbReference>
<name>A0A0G4ERZ0_VITBC</name>
<proteinExistence type="inferred from homology"/>
<evidence type="ECO:0008006" key="7">
    <source>
        <dbReference type="Google" id="ProtNLM"/>
    </source>
</evidence>
<dbReference type="InterPro" id="IPR036899">
    <property type="entry name" value="Ribosomal_uL13_sf"/>
</dbReference>
<dbReference type="PANTHER" id="PTHR11545:SF41">
    <property type="entry name" value="50S RIBOSOMAL PROTEIN L13, CHLOROPLASTIC"/>
    <property type="match status" value="1"/>
</dbReference>
<dbReference type="STRING" id="1169540.A0A0G4ERZ0"/>
<dbReference type="Gene3D" id="3.90.1180.10">
    <property type="entry name" value="Ribosomal protein L13"/>
    <property type="match status" value="1"/>
</dbReference>
<dbReference type="GO" id="GO:0017148">
    <property type="term" value="P:negative regulation of translation"/>
    <property type="evidence" value="ECO:0007669"/>
    <property type="project" value="TreeGrafter"/>
</dbReference>
<dbReference type="OMA" id="SNVQWKS"/>
<dbReference type="Pfam" id="PF00572">
    <property type="entry name" value="Ribosomal_L13"/>
    <property type="match status" value="1"/>
</dbReference>
<dbReference type="AlphaFoldDB" id="A0A0G4ERZ0"/>
<dbReference type="GO" id="GO:0003735">
    <property type="term" value="F:structural constituent of ribosome"/>
    <property type="evidence" value="ECO:0007669"/>
    <property type="project" value="InterPro"/>
</dbReference>
<protein>
    <recommendedName>
        <fullName evidence="7">50S ribosomal protein L13</fullName>
    </recommendedName>
</protein>
<keyword evidence="3 4" id="KW-0687">Ribonucleoprotein</keyword>
<dbReference type="InterPro" id="IPR023563">
    <property type="entry name" value="Ribosomal_uL13_CS"/>
</dbReference>
<dbReference type="EMBL" id="CDMY01000295">
    <property type="protein sequence ID" value="CEM00630.1"/>
    <property type="molecule type" value="Genomic_DNA"/>
</dbReference>
<dbReference type="NCBIfam" id="TIGR01066">
    <property type="entry name" value="rplM_bact"/>
    <property type="match status" value="1"/>
</dbReference>
<dbReference type="VEuPathDB" id="CryptoDB:Vbra_12899"/>
<dbReference type="CDD" id="cd00392">
    <property type="entry name" value="Ribosomal_L13"/>
    <property type="match status" value="1"/>
</dbReference>
<organism evidence="5 6">
    <name type="scientific">Vitrella brassicaformis (strain CCMP3155)</name>
    <dbReference type="NCBI Taxonomy" id="1169540"/>
    <lineage>
        <taxon>Eukaryota</taxon>
        <taxon>Sar</taxon>
        <taxon>Alveolata</taxon>
        <taxon>Colpodellida</taxon>
        <taxon>Vitrellaceae</taxon>
        <taxon>Vitrella</taxon>
    </lineage>
</organism>
<dbReference type="PROSITE" id="PS00783">
    <property type="entry name" value="RIBOSOMAL_L13"/>
    <property type="match status" value="1"/>
</dbReference>
<dbReference type="OrthoDB" id="274622at2759"/>
<dbReference type="SUPFAM" id="SSF52161">
    <property type="entry name" value="Ribosomal protein L13"/>
    <property type="match status" value="1"/>
</dbReference>
<accession>A0A0G4ERZ0</accession>